<organism evidence="3">
    <name type="scientific">Aegilops tauschii</name>
    <name type="common">Tausch's goatgrass</name>
    <name type="synonym">Aegilops squarrosa</name>
    <dbReference type="NCBI Taxonomy" id="37682"/>
    <lineage>
        <taxon>Eukaryota</taxon>
        <taxon>Viridiplantae</taxon>
        <taxon>Streptophyta</taxon>
        <taxon>Embryophyta</taxon>
        <taxon>Tracheophyta</taxon>
        <taxon>Spermatophyta</taxon>
        <taxon>Magnoliopsida</taxon>
        <taxon>Liliopsida</taxon>
        <taxon>Poales</taxon>
        <taxon>Poaceae</taxon>
        <taxon>BOP clade</taxon>
        <taxon>Pooideae</taxon>
        <taxon>Triticodae</taxon>
        <taxon>Triticeae</taxon>
        <taxon>Triticinae</taxon>
        <taxon>Aegilops</taxon>
    </lineage>
</organism>
<dbReference type="AlphaFoldDB" id="M8AX49"/>
<evidence type="ECO:0000313" key="3">
    <source>
        <dbReference type="EnsemblPlants" id="EMT06235"/>
    </source>
</evidence>
<dbReference type="GO" id="GO:0046872">
    <property type="term" value="F:metal ion binding"/>
    <property type="evidence" value="ECO:0007669"/>
    <property type="project" value="UniProtKB-KW"/>
</dbReference>
<dbReference type="InterPro" id="IPR042086">
    <property type="entry name" value="MeTrfase_capping"/>
</dbReference>
<proteinExistence type="predicted"/>
<accession>M8AX49</accession>
<sequence length="415" mass="46407">MERERFVDCSYSGALKAGSGCRKFLSTALSTCTYNAQLEISSTKIKPCNHRKGGSMRTCMVLMKAMLKNRPLLQRTVEEVYTSLSPASTMVVADLGCSSGPNALFIVAEVTGMISDYNQNTNEEQHGVELQFLLNDLPKNDFNLIFQSLDQFHTVTRKGEGDEAATPPYYVVGLPGSFYNRLCPSQSVHLFHSSYSLHWLSKVPEELSSGEYVNEGNIHIGKTTPHSIVNLFREQFQIDFELFLTLRSKELISGGQMFLMLLGRKSEEMLTHGEIGTMWDLLSESLQSLVLKGRVEKGKLDSFNLPLYAPSVEEVKAVVNRTELFEIEHVGMVEVNWDPQDDDSDDEHMVLDTARSGRNLSMTIRSVLEPLIAGHFGEGIIDELFAVYACIVAKHLEKRNAKLPSIVVSLKKAMH</sequence>
<dbReference type="InterPro" id="IPR029063">
    <property type="entry name" value="SAM-dependent_MTases_sf"/>
</dbReference>
<dbReference type="InterPro" id="IPR005299">
    <property type="entry name" value="MeTrfase_7"/>
</dbReference>
<keyword evidence="1" id="KW-0479">Metal-binding</keyword>
<name>M8AX49_AEGTA</name>
<evidence type="ECO:0000256" key="1">
    <source>
        <dbReference type="ARBA" id="ARBA00022723"/>
    </source>
</evidence>
<keyword evidence="2" id="KW-0460">Magnesium</keyword>
<dbReference type="GO" id="GO:0008168">
    <property type="term" value="F:methyltransferase activity"/>
    <property type="evidence" value="ECO:0007669"/>
    <property type="project" value="InterPro"/>
</dbReference>
<dbReference type="SUPFAM" id="SSF53335">
    <property type="entry name" value="S-adenosyl-L-methionine-dependent methyltransferases"/>
    <property type="match status" value="1"/>
</dbReference>
<dbReference type="ExpressionAtlas" id="M8AX49">
    <property type="expression patterns" value="baseline"/>
</dbReference>
<dbReference type="PANTHER" id="PTHR31009">
    <property type="entry name" value="S-ADENOSYL-L-METHIONINE:CARBOXYL METHYLTRANSFERASE FAMILY PROTEIN"/>
    <property type="match status" value="1"/>
</dbReference>
<dbReference type="Gene3D" id="3.40.50.150">
    <property type="entry name" value="Vaccinia Virus protein VP39"/>
    <property type="match status" value="1"/>
</dbReference>
<evidence type="ECO:0000256" key="2">
    <source>
        <dbReference type="ARBA" id="ARBA00022842"/>
    </source>
</evidence>
<dbReference type="Gene3D" id="1.10.1200.270">
    <property type="entry name" value="Methyltransferase, alpha-helical capping domain"/>
    <property type="match status" value="1"/>
</dbReference>
<protein>
    <submittedName>
        <fullName evidence="3">Jasmonate O-methyltransferase</fullName>
    </submittedName>
</protein>
<dbReference type="EnsemblPlants" id="EMT06235">
    <property type="protein sequence ID" value="EMT06235"/>
    <property type="gene ID" value="F775_28101"/>
</dbReference>
<reference evidence="3" key="1">
    <citation type="submission" date="2015-06" db="UniProtKB">
        <authorList>
            <consortium name="EnsemblPlants"/>
        </authorList>
    </citation>
    <scope>IDENTIFICATION</scope>
</reference>
<dbReference type="Pfam" id="PF03492">
    <property type="entry name" value="Methyltransf_7"/>
    <property type="match status" value="1"/>
</dbReference>